<comment type="caution">
    <text evidence="22">The sequence shown here is derived from an EMBL/GenBank/DDBJ whole genome shotgun (WGS) entry which is preliminary data.</text>
</comment>
<keyword evidence="14" id="KW-0234">DNA repair</keyword>
<comment type="subcellular location">
    <subcellularLocation>
        <location evidence="1">Nucleus</location>
    </subcellularLocation>
</comment>
<keyword evidence="15" id="KW-0413">Isomerase</keyword>
<dbReference type="FunFam" id="3.40.50.300:FF:000431">
    <property type="entry name" value="Regulator of telomere elongation helicase 1"/>
    <property type="match status" value="1"/>
</dbReference>
<keyword evidence="19" id="KW-0175">Coiled coil</keyword>
<dbReference type="PANTHER" id="PTHR11472:SF47">
    <property type="entry name" value="FANCONI ANEMIA GROUP J PROTEIN"/>
    <property type="match status" value="1"/>
</dbReference>
<dbReference type="GO" id="GO:0051539">
    <property type="term" value="F:4 iron, 4 sulfur cluster binding"/>
    <property type="evidence" value="ECO:0007669"/>
    <property type="project" value="UniProtKB-KW"/>
</dbReference>
<evidence type="ECO:0000256" key="19">
    <source>
        <dbReference type="SAM" id="Coils"/>
    </source>
</evidence>
<keyword evidence="9" id="KW-0067">ATP-binding</keyword>
<feature type="region of interest" description="Disordered" evidence="20">
    <location>
        <begin position="416"/>
        <end position="435"/>
    </location>
</feature>
<dbReference type="CDD" id="cd17970">
    <property type="entry name" value="DEAHc_FancJ"/>
    <property type="match status" value="1"/>
</dbReference>
<evidence type="ECO:0000256" key="10">
    <source>
        <dbReference type="ARBA" id="ARBA00022946"/>
    </source>
</evidence>
<evidence type="ECO:0000256" key="20">
    <source>
        <dbReference type="SAM" id="MobiDB-lite"/>
    </source>
</evidence>
<dbReference type="SUPFAM" id="SSF52540">
    <property type="entry name" value="P-loop containing nucleoside triphosphate hydrolases"/>
    <property type="match status" value="1"/>
</dbReference>
<feature type="region of interest" description="Disordered" evidence="20">
    <location>
        <begin position="74"/>
        <end position="97"/>
    </location>
</feature>
<evidence type="ECO:0000256" key="3">
    <source>
        <dbReference type="ARBA" id="ARBA00022485"/>
    </source>
</evidence>
<keyword evidence="11" id="KW-0408">Iron</keyword>
<evidence type="ECO:0000256" key="17">
    <source>
        <dbReference type="ARBA" id="ARBA00049360"/>
    </source>
</evidence>
<evidence type="ECO:0000259" key="21">
    <source>
        <dbReference type="PROSITE" id="PS51193"/>
    </source>
</evidence>
<dbReference type="Pfam" id="PF13307">
    <property type="entry name" value="Helicase_C_2"/>
    <property type="match status" value="1"/>
</dbReference>
<feature type="coiled-coil region" evidence="19">
    <location>
        <begin position="252"/>
        <end position="279"/>
    </location>
</feature>
<dbReference type="SMART" id="SM00487">
    <property type="entry name" value="DEXDc"/>
    <property type="match status" value="1"/>
</dbReference>
<dbReference type="SMART" id="SM00491">
    <property type="entry name" value="HELICc2"/>
    <property type="match status" value="1"/>
</dbReference>
<comment type="similarity">
    <text evidence="2">Belongs to the helicase family. RAD3/XPD subfamily.</text>
</comment>
<evidence type="ECO:0000256" key="14">
    <source>
        <dbReference type="ARBA" id="ARBA00023204"/>
    </source>
</evidence>
<evidence type="ECO:0000256" key="12">
    <source>
        <dbReference type="ARBA" id="ARBA00023014"/>
    </source>
</evidence>
<keyword evidence="16" id="KW-0539">Nucleus</keyword>
<keyword evidence="10" id="KW-0809">Transit peptide</keyword>
<dbReference type="PROSITE" id="PS51193">
    <property type="entry name" value="HELICASE_ATP_BIND_2"/>
    <property type="match status" value="1"/>
</dbReference>
<dbReference type="PANTHER" id="PTHR11472">
    <property type="entry name" value="DNA REPAIR DEAD HELICASE RAD3/XP-D SUBFAMILY MEMBER"/>
    <property type="match status" value="1"/>
</dbReference>
<dbReference type="InterPro" id="IPR014013">
    <property type="entry name" value="Helic_SF1/SF2_ATP-bd_DinG/Rad3"/>
</dbReference>
<dbReference type="GO" id="GO:0006289">
    <property type="term" value="P:nucleotide-excision repair"/>
    <property type="evidence" value="ECO:0007669"/>
    <property type="project" value="TreeGrafter"/>
</dbReference>
<dbReference type="InterPro" id="IPR027417">
    <property type="entry name" value="P-loop_NTPase"/>
</dbReference>
<feature type="compositionally biased region" description="Polar residues" evidence="20">
    <location>
        <begin position="1035"/>
        <end position="1044"/>
    </location>
</feature>
<evidence type="ECO:0000256" key="9">
    <source>
        <dbReference type="ARBA" id="ARBA00022840"/>
    </source>
</evidence>
<dbReference type="GO" id="GO:0003677">
    <property type="term" value="F:DNA binding"/>
    <property type="evidence" value="ECO:0007669"/>
    <property type="project" value="UniProtKB-KW"/>
</dbReference>
<dbReference type="SMART" id="SM00488">
    <property type="entry name" value="DEXDc2"/>
    <property type="match status" value="1"/>
</dbReference>
<sequence length="1424" mass="154176">MQPSTNIIAGHSIEMPHQPYGVQFGFCSRMLQALTGQKNALLEAPTGSGKTLSLLCSALAWQKKLKDDGYSEAWEKQNGAAPAAQTEGEEPDAKPNSRKWKKLPKIFYATRTHSQIAQVVRELKKTEYKPRMAILASREHYCINKAVTIKPNKEEECDKLLSGEGASCQYYSNVSRLYGISSNPTLKVHDIEDLAKAGQYHKACPYFASRHIAGDAELVFCPYNYLLDPVVRSSLDVDINNAVLIFDEAHNIEDTCREAASAEIELRTLEDAAAQFQSMLGEDSDEPELYGGLGEAVQQLLRWLRRISSSGRLQRTEGQHHELSLAGNEALDELREAGLNEEQVELLWDLYLRARALDDARKPSRGGSGGGLDGSKPRIGGLALGVLSRLLNVLHLLYTAPSPDHSDYRLAVQKFQESPSAHRPRGRGSGRSSEGGQAQWTVRLCLWSLNPAVAFAEVNKCARSVILTSGTLSPLDSFASELGADFAVRFEGSHVVNLQEQVWVAALPCAMTPRPMQVTYQTTSNLAVQDAIGQCILSAARIVPDGMLVFFSSYSLLDRLVQRWQATSIWKELTSLKRVVCEPSGSRGGFDAVMQDFYGAVKTGQGAIFLAIYRGKVSEGLDFADANARAVLCFGIPLPSWKDAKVQLKKQHNNKLARTNPNIISGEAWYTQQAFRALNQAVGRCIRHKGDWGAIMLIDERFQQPRYQKGLSRWMRGALQVRPEPSATVASLQAFFSRLQLKEQAEAADKPAPAPEPQQPDIPTPSAEELATKQQRTLHAVWGKPRASTPQKQLAQLAPLAHKPSRRASAPAHKSKGAPPPKRQRKSEPSAAPLGNAAVPQLPKDVSPASAAAPVTAPALTPTAAKAASAVRPALTPPTPKAAISALLPTQTKGRGAAGIGTVDEWLRTDVQTFASHILQNSALMQDLDEDWDQEDQEANAGTLATMGILDCFKLVREKMLGGCQAASALKATQEAWTCSLPLGLACLSLALQIPSSADPPVCHPHPAMQTLPGALVLEAIHQVYSEEIDKLDSSCESSVSPSQHDVDNSHAQAPRQPCVSLDPSTVNIRASGGSLPTNAGDKHPTKKLVAETCFAFRRAYSAASAASSETTATSLPLTETRSVLRIAGPDTVEFLQGILTNDVTSLGTGGGKPVYAALLNAQGRFLHDLFLHSRPGEQSHVVLADTDKEGAPALIKLLTRYKLRAKVSIADVSDELTPWASFGGSTATSADWPQDPRLQALGHRTIAEHPAQEQPAAALEQYHHWRFEQGVPEGHELPQGHAIPLEYNLDALQAISFSKGCYIGQELIARAHYQGVVRKRLMPARFNAADGALVTPGADILDDGSTRSIGKHMLSHPRIVLDKLQLLLQGASDLSSRPKLWPVGDGATSVQMSRWSLSVGSSPSQAACDGPNNFAVPVADERV</sequence>
<dbReference type="GO" id="GO:1990918">
    <property type="term" value="P:double-strand break repair involved in meiotic recombination"/>
    <property type="evidence" value="ECO:0007669"/>
    <property type="project" value="TreeGrafter"/>
</dbReference>
<feature type="compositionally biased region" description="Pro residues" evidence="20">
    <location>
        <begin position="752"/>
        <end position="763"/>
    </location>
</feature>
<dbReference type="Pfam" id="PF06733">
    <property type="entry name" value="DEAD_2"/>
    <property type="match status" value="1"/>
</dbReference>
<dbReference type="GO" id="GO:0005524">
    <property type="term" value="F:ATP binding"/>
    <property type="evidence" value="ECO:0007669"/>
    <property type="project" value="UniProtKB-KW"/>
</dbReference>
<dbReference type="InterPro" id="IPR027266">
    <property type="entry name" value="TrmE/GcvT-like"/>
</dbReference>
<keyword evidence="8" id="KW-0347">Helicase</keyword>
<keyword evidence="6" id="KW-0227">DNA damage</keyword>
<accession>A0AAW1PVH5</accession>
<gene>
    <name evidence="22" type="ORF">WJX73_000684</name>
</gene>
<dbReference type="Gene3D" id="2.40.30.160">
    <property type="match status" value="1"/>
</dbReference>
<dbReference type="Gene3D" id="3.40.50.300">
    <property type="entry name" value="P-loop containing nucleotide triphosphate hydrolases"/>
    <property type="match status" value="2"/>
</dbReference>
<feature type="region of interest" description="Disordered" evidence="20">
    <location>
        <begin position="743"/>
        <end position="850"/>
    </location>
</feature>
<dbReference type="InterPro" id="IPR010614">
    <property type="entry name" value="RAD3-like_helicase_DEAD"/>
</dbReference>
<keyword evidence="23" id="KW-1185">Reference proteome</keyword>
<evidence type="ECO:0000256" key="8">
    <source>
        <dbReference type="ARBA" id="ARBA00022806"/>
    </source>
</evidence>
<feature type="region of interest" description="Disordered" evidence="20">
    <location>
        <begin position="1035"/>
        <end position="1059"/>
    </location>
</feature>
<evidence type="ECO:0000256" key="2">
    <source>
        <dbReference type="ARBA" id="ARBA00009146"/>
    </source>
</evidence>
<evidence type="ECO:0000256" key="4">
    <source>
        <dbReference type="ARBA" id="ARBA00022723"/>
    </source>
</evidence>
<evidence type="ECO:0000256" key="16">
    <source>
        <dbReference type="ARBA" id="ARBA00023242"/>
    </source>
</evidence>
<dbReference type="GO" id="GO:0016818">
    <property type="term" value="F:hydrolase activity, acting on acid anhydrides, in phosphorus-containing anhydrides"/>
    <property type="evidence" value="ECO:0007669"/>
    <property type="project" value="InterPro"/>
</dbReference>
<dbReference type="InterPro" id="IPR045028">
    <property type="entry name" value="DinG/Rad3-like"/>
</dbReference>
<evidence type="ECO:0000256" key="11">
    <source>
        <dbReference type="ARBA" id="ARBA00023004"/>
    </source>
</evidence>
<feature type="domain" description="Helicase ATP-binding" evidence="21">
    <location>
        <begin position="9"/>
        <end position="323"/>
    </location>
</feature>
<dbReference type="SUPFAM" id="SSF103025">
    <property type="entry name" value="Folate-binding domain"/>
    <property type="match status" value="1"/>
</dbReference>
<dbReference type="GO" id="GO:0046872">
    <property type="term" value="F:metal ion binding"/>
    <property type="evidence" value="ECO:0007669"/>
    <property type="project" value="UniProtKB-KW"/>
</dbReference>
<dbReference type="InterPro" id="IPR006554">
    <property type="entry name" value="Helicase-like_DEXD_c2"/>
</dbReference>
<organism evidence="22 23">
    <name type="scientific">Symbiochloris irregularis</name>
    <dbReference type="NCBI Taxonomy" id="706552"/>
    <lineage>
        <taxon>Eukaryota</taxon>
        <taxon>Viridiplantae</taxon>
        <taxon>Chlorophyta</taxon>
        <taxon>core chlorophytes</taxon>
        <taxon>Trebouxiophyceae</taxon>
        <taxon>Trebouxiales</taxon>
        <taxon>Trebouxiaceae</taxon>
        <taxon>Symbiochloris</taxon>
    </lineage>
</organism>
<dbReference type="InterPro" id="IPR006555">
    <property type="entry name" value="ATP-dep_Helicase_C"/>
</dbReference>
<evidence type="ECO:0000256" key="1">
    <source>
        <dbReference type="ARBA" id="ARBA00004123"/>
    </source>
</evidence>
<dbReference type="NCBIfam" id="TIGR03317">
    <property type="entry name" value="ygfZ_signature"/>
    <property type="match status" value="1"/>
</dbReference>
<dbReference type="EMBL" id="JALJOQ010000010">
    <property type="protein sequence ID" value="KAK9811934.1"/>
    <property type="molecule type" value="Genomic_DNA"/>
</dbReference>
<comment type="catalytic activity">
    <reaction evidence="17">
        <text>ATP + H2O = ADP + phosphate + H(+)</text>
        <dbReference type="Rhea" id="RHEA:13065"/>
        <dbReference type="ChEBI" id="CHEBI:15377"/>
        <dbReference type="ChEBI" id="CHEBI:15378"/>
        <dbReference type="ChEBI" id="CHEBI:30616"/>
        <dbReference type="ChEBI" id="CHEBI:43474"/>
        <dbReference type="ChEBI" id="CHEBI:456216"/>
    </reaction>
</comment>
<keyword evidence="4" id="KW-0479">Metal-binding</keyword>
<keyword evidence="3" id="KW-0004">4Fe-4S</keyword>
<reference evidence="22 23" key="1">
    <citation type="journal article" date="2024" name="Nat. Commun.">
        <title>Phylogenomics reveals the evolutionary origins of lichenization in chlorophyte algae.</title>
        <authorList>
            <person name="Puginier C."/>
            <person name="Libourel C."/>
            <person name="Otte J."/>
            <person name="Skaloud P."/>
            <person name="Haon M."/>
            <person name="Grisel S."/>
            <person name="Petersen M."/>
            <person name="Berrin J.G."/>
            <person name="Delaux P.M."/>
            <person name="Dal Grande F."/>
            <person name="Keller J."/>
        </authorList>
    </citation>
    <scope>NUCLEOTIDE SEQUENCE [LARGE SCALE GENOMIC DNA]</scope>
    <source>
        <strain evidence="22 23">SAG 2036</strain>
    </source>
</reference>
<keyword evidence="13" id="KW-0238">DNA-binding</keyword>
<evidence type="ECO:0000256" key="7">
    <source>
        <dbReference type="ARBA" id="ARBA00022801"/>
    </source>
</evidence>
<dbReference type="Gene3D" id="3.30.1360.120">
    <property type="entry name" value="Probable tRNA modification gtpase trme, domain 1"/>
    <property type="match status" value="1"/>
</dbReference>
<keyword evidence="12" id="KW-0411">Iron-sulfur</keyword>
<dbReference type="InterPro" id="IPR014001">
    <property type="entry name" value="Helicase_ATP-bd"/>
</dbReference>
<evidence type="ECO:0000256" key="18">
    <source>
        <dbReference type="ARBA" id="ARBA00073810"/>
    </source>
</evidence>
<dbReference type="InterPro" id="IPR017703">
    <property type="entry name" value="YgfZ/GCV_T_CS"/>
</dbReference>
<evidence type="ECO:0000256" key="5">
    <source>
        <dbReference type="ARBA" id="ARBA00022741"/>
    </source>
</evidence>
<keyword evidence="5" id="KW-0547">Nucleotide-binding</keyword>
<evidence type="ECO:0000256" key="15">
    <source>
        <dbReference type="ARBA" id="ARBA00023235"/>
    </source>
</evidence>
<evidence type="ECO:0000256" key="13">
    <source>
        <dbReference type="ARBA" id="ARBA00023125"/>
    </source>
</evidence>
<dbReference type="PROSITE" id="PS00690">
    <property type="entry name" value="DEAH_ATP_HELICASE"/>
    <property type="match status" value="1"/>
</dbReference>
<dbReference type="Proteomes" id="UP001465755">
    <property type="component" value="Unassembled WGS sequence"/>
</dbReference>
<dbReference type="GO" id="GO:0003678">
    <property type="term" value="F:DNA helicase activity"/>
    <property type="evidence" value="ECO:0007669"/>
    <property type="project" value="InterPro"/>
</dbReference>
<dbReference type="InterPro" id="IPR002464">
    <property type="entry name" value="DNA/RNA_helicase_DEAH_CS"/>
</dbReference>
<keyword evidence="7" id="KW-0378">Hydrolase</keyword>
<name>A0AAW1PVH5_9CHLO</name>
<protein>
    <recommendedName>
        <fullName evidence="18">Regulator of telomere elongation helicase 1 homolog</fullName>
    </recommendedName>
</protein>
<dbReference type="GO" id="GO:0005634">
    <property type="term" value="C:nucleus"/>
    <property type="evidence" value="ECO:0007669"/>
    <property type="project" value="UniProtKB-SubCell"/>
</dbReference>
<proteinExistence type="inferred from homology"/>
<evidence type="ECO:0000313" key="22">
    <source>
        <dbReference type="EMBL" id="KAK9811934.1"/>
    </source>
</evidence>
<dbReference type="CDD" id="cd18788">
    <property type="entry name" value="SF2_C_XPD"/>
    <property type="match status" value="1"/>
</dbReference>
<evidence type="ECO:0000256" key="6">
    <source>
        <dbReference type="ARBA" id="ARBA00022763"/>
    </source>
</evidence>
<evidence type="ECO:0000313" key="23">
    <source>
        <dbReference type="Proteomes" id="UP001465755"/>
    </source>
</evidence>